<proteinExistence type="predicted"/>
<dbReference type="GO" id="GO:0046872">
    <property type="term" value="F:metal ion binding"/>
    <property type="evidence" value="ECO:0007669"/>
    <property type="project" value="UniProtKB-KW"/>
</dbReference>
<sequence>MPIIRKSDAPIEQPETPDALGPYTAALYSDAGGLTQFGAFTETLPPGSRSSLKHWHVEEDEFVFVIEGKVLVHEGDTVTQIGAGDAACFPANAPAGHFLENTSDADVTYLVVGTRSPRDLVTYPDHDRRLTFDRATKTRIYHTLDGKPADAPQG</sequence>
<dbReference type="RefSeq" id="WP_100369340.1">
    <property type="nucleotide sequence ID" value="NZ_PGTY01000003.1"/>
</dbReference>
<dbReference type="Pfam" id="PF07883">
    <property type="entry name" value="Cupin_2"/>
    <property type="match status" value="1"/>
</dbReference>
<comment type="caution">
    <text evidence="3">The sequence shown here is derived from an EMBL/GenBank/DDBJ whole genome shotgun (WGS) entry which is preliminary data.</text>
</comment>
<name>A0A2M8W243_9RHOB</name>
<dbReference type="InterPro" id="IPR013096">
    <property type="entry name" value="Cupin_2"/>
</dbReference>
<keyword evidence="4" id="KW-1185">Reference proteome</keyword>
<dbReference type="OrthoDB" id="5290459at2"/>
<gene>
    <name evidence="3" type="ORF">BC777_2995</name>
</gene>
<protein>
    <submittedName>
        <fullName evidence="3">Putative cupin superfamily protein</fullName>
    </submittedName>
</protein>
<dbReference type="PANTHER" id="PTHR35848:SF9">
    <property type="entry name" value="SLL1358 PROTEIN"/>
    <property type="match status" value="1"/>
</dbReference>
<dbReference type="CDD" id="cd02224">
    <property type="entry name" value="cupin_SPO2919-like"/>
    <property type="match status" value="1"/>
</dbReference>
<evidence type="ECO:0000259" key="2">
    <source>
        <dbReference type="Pfam" id="PF07883"/>
    </source>
</evidence>
<feature type="domain" description="Cupin type-2" evidence="2">
    <location>
        <begin position="41"/>
        <end position="112"/>
    </location>
</feature>
<dbReference type="InterPro" id="IPR051610">
    <property type="entry name" value="GPI/OXD"/>
</dbReference>
<dbReference type="Proteomes" id="UP000228531">
    <property type="component" value="Unassembled WGS sequence"/>
</dbReference>
<accession>A0A2M8W243</accession>
<dbReference type="EMBL" id="PGTY01000003">
    <property type="protein sequence ID" value="PJI85001.1"/>
    <property type="molecule type" value="Genomic_DNA"/>
</dbReference>
<dbReference type="Gene3D" id="2.60.120.10">
    <property type="entry name" value="Jelly Rolls"/>
    <property type="match status" value="1"/>
</dbReference>
<evidence type="ECO:0000313" key="4">
    <source>
        <dbReference type="Proteomes" id="UP000228531"/>
    </source>
</evidence>
<organism evidence="3 4">
    <name type="scientific">Yoonia maricola</name>
    <dbReference type="NCBI Taxonomy" id="420999"/>
    <lineage>
        <taxon>Bacteria</taxon>
        <taxon>Pseudomonadati</taxon>
        <taxon>Pseudomonadota</taxon>
        <taxon>Alphaproteobacteria</taxon>
        <taxon>Rhodobacterales</taxon>
        <taxon>Paracoccaceae</taxon>
        <taxon>Yoonia</taxon>
    </lineage>
</organism>
<dbReference type="SUPFAM" id="SSF51182">
    <property type="entry name" value="RmlC-like cupins"/>
    <property type="match status" value="1"/>
</dbReference>
<reference evidence="3 4" key="1">
    <citation type="submission" date="2017-11" db="EMBL/GenBank/DDBJ databases">
        <title>Genomic Encyclopedia of Archaeal and Bacterial Type Strains, Phase II (KMG-II): From Individual Species to Whole Genera.</title>
        <authorList>
            <person name="Goeker M."/>
        </authorList>
    </citation>
    <scope>NUCLEOTIDE SEQUENCE [LARGE SCALE GENOMIC DNA]</scope>
    <source>
        <strain evidence="3 4">DSM 29128</strain>
    </source>
</reference>
<evidence type="ECO:0000313" key="3">
    <source>
        <dbReference type="EMBL" id="PJI85001.1"/>
    </source>
</evidence>
<dbReference type="InterPro" id="IPR014710">
    <property type="entry name" value="RmlC-like_jellyroll"/>
</dbReference>
<dbReference type="InterPro" id="IPR011051">
    <property type="entry name" value="RmlC_Cupin_sf"/>
</dbReference>
<keyword evidence="1" id="KW-0479">Metal-binding</keyword>
<dbReference type="AlphaFoldDB" id="A0A2M8W243"/>
<evidence type="ECO:0000256" key="1">
    <source>
        <dbReference type="ARBA" id="ARBA00022723"/>
    </source>
</evidence>
<dbReference type="PANTHER" id="PTHR35848">
    <property type="entry name" value="OXALATE-BINDING PROTEIN"/>
    <property type="match status" value="1"/>
</dbReference>